<accession>A0A6C0DL98</accession>
<sequence>MSSSNNFTQKLNETPINTAYDFQTCDNVNENFIQKIKELKFSVTCIFCSCQDTTALVNDGSFRNCKKCKKNFRSSIYYR</sequence>
<reference evidence="1" key="1">
    <citation type="journal article" date="2020" name="Nature">
        <title>Giant virus diversity and host interactions through global metagenomics.</title>
        <authorList>
            <person name="Schulz F."/>
            <person name="Roux S."/>
            <person name="Paez-Espino D."/>
            <person name="Jungbluth S."/>
            <person name="Walsh D.A."/>
            <person name="Denef V.J."/>
            <person name="McMahon K.D."/>
            <person name="Konstantinidis K.T."/>
            <person name="Eloe-Fadrosh E.A."/>
            <person name="Kyrpides N.C."/>
            <person name="Woyke T."/>
        </authorList>
    </citation>
    <scope>NUCLEOTIDE SEQUENCE</scope>
    <source>
        <strain evidence="1">GVMAG-M-3300023174-182</strain>
    </source>
</reference>
<name>A0A6C0DL98_9ZZZZ</name>
<proteinExistence type="predicted"/>
<dbReference type="EMBL" id="MN739621">
    <property type="protein sequence ID" value="QHT16355.1"/>
    <property type="molecule type" value="Genomic_DNA"/>
</dbReference>
<protein>
    <submittedName>
        <fullName evidence="1">Uncharacterized protein</fullName>
    </submittedName>
</protein>
<organism evidence="1">
    <name type="scientific">viral metagenome</name>
    <dbReference type="NCBI Taxonomy" id="1070528"/>
    <lineage>
        <taxon>unclassified sequences</taxon>
        <taxon>metagenomes</taxon>
        <taxon>organismal metagenomes</taxon>
    </lineage>
</organism>
<evidence type="ECO:0000313" key="1">
    <source>
        <dbReference type="EMBL" id="QHT16355.1"/>
    </source>
</evidence>
<dbReference type="AlphaFoldDB" id="A0A6C0DL98"/>